<feature type="domain" description="Zinc knuckle CX2CX4HX4C" evidence="1">
    <location>
        <begin position="29"/>
        <end position="78"/>
    </location>
</feature>
<accession>A0A5C7GUY6</accession>
<dbReference type="OrthoDB" id="1707487at2759"/>
<dbReference type="InterPro" id="IPR025836">
    <property type="entry name" value="Zn_knuckle_CX2CX4HX4C"/>
</dbReference>
<gene>
    <name evidence="2" type="ORF">EZV62_024479</name>
</gene>
<reference evidence="3" key="1">
    <citation type="journal article" date="2019" name="Gigascience">
        <title>De novo genome assembly of the endangered Acer yangbiense, a plant species with extremely small populations endemic to Yunnan Province, China.</title>
        <authorList>
            <person name="Yang J."/>
            <person name="Wariss H.M."/>
            <person name="Tao L."/>
            <person name="Zhang R."/>
            <person name="Yun Q."/>
            <person name="Hollingsworth P."/>
            <person name="Dao Z."/>
            <person name="Luo G."/>
            <person name="Guo H."/>
            <person name="Ma Y."/>
            <person name="Sun W."/>
        </authorList>
    </citation>
    <scope>NUCLEOTIDE SEQUENCE [LARGE SCALE GENOMIC DNA]</scope>
    <source>
        <strain evidence="3">cv. Malutang</strain>
    </source>
</reference>
<evidence type="ECO:0000313" key="2">
    <source>
        <dbReference type="EMBL" id="TXG48604.1"/>
    </source>
</evidence>
<dbReference type="EMBL" id="VAHF01000012">
    <property type="protein sequence ID" value="TXG48604.1"/>
    <property type="molecule type" value="Genomic_DNA"/>
</dbReference>
<dbReference type="Proteomes" id="UP000323000">
    <property type="component" value="Chromosome 12"/>
</dbReference>
<organism evidence="2 3">
    <name type="scientific">Acer yangbiense</name>
    <dbReference type="NCBI Taxonomy" id="1000413"/>
    <lineage>
        <taxon>Eukaryota</taxon>
        <taxon>Viridiplantae</taxon>
        <taxon>Streptophyta</taxon>
        <taxon>Embryophyta</taxon>
        <taxon>Tracheophyta</taxon>
        <taxon>Spermatophyta</taxon>
        <taxon>Magnoliopsida</taxon>
        <taxon>eudicotyledons</taxon>
        <taxon>Gunneridae</taxon>
        <taxon>Pentapetalae</taxon>
        <taxon>rosids</taxon>
        <taxon>malvids</taxon>
        <taxon>Sapindales</taxon>
        <taxon>Sapindaceae</taxon>
        <taxon>Hippocastanoideae</taxon>
        <taxon>Acereae</taxon>
        <taxon>Acer</taxon>
    </lineage>
</organism>
<name>A0A5C7GUY6_9ROSI</name>
<keyword evidence="3" id="KW-1185">Reference proteome</keyword>
<dbReference type="Pfam" id="PF14392">
    <property type="entry name" value="zf-CCHC_4"/>
    <property type="match status" value="1"/>
</dbReference>
<sequence length="202" mass="22831">MEHLRYVEDIDVGVTGECFGKYMRLKVAIDVSKPLKRFLRVELLEKGTESLLLLCYEKLTEYCFHCGIIGHSHTHRECHNRKDGDIRGLDTDFEYGSWMRTTSPPVVGADVEIRLESEGVKGKGVDLYGDSTLHGEFVDANMAANDYNTMHEKQVDLDTGKNFSFSVGKLVVDHDEGPGESHFDNNPCVVSETGQKKGKWKW</sequence>
<evidence type="ECO:0000259" key="1">
    <source>
        <dbReference type="Pfam" id="PF14392"/>
    </source>
</evidence>
<protein>
    <recommendedName>
        <fullName evidence="1">Zinc knuckle CX2CX4HX4C domain-containing protein</fullName>
    </recommendedName>
</protein>
<dbReference type="AlphaFoldDB" id="A0A5C7GUY6"/>
<comment type="caution">
    <text evidence="2">The sequence shown here is derived from an EMBL/GenBank/DDBJ whole genome shotgun (WGS) entry which is preliminary data.</text>
</comment>
<evidence type="ECO:0000313" key="3">
    <source>
        <dbReference type="Proteomes" id="UP000323000"/>
    </source>
</evidence>
<proteinExistence type="predicted"/>